<evidence type="ECO:0000313" key="2">
    <source>
        <dbReference type="Proteomes" id="UP000230069"/>
    </source>
</evidence>
<organism evidence="1 2">
    <name type="scientific">Aquilegia coerulea</name>
    <name type="common">Rocky mountain columbine</name>
    <dbReference type="NCBI Taxonomy" id="218851"/>
    <lineage>
        <taxon>Eukaryota</taxon>
        <taxon>Viridiplantae</taxon>
        <taxon>Streptophyta</taxon>
        <taxon>Embryophyta</taxon>
        <taxon>Tracheophyta</taxon>
        <taxon>Spermatophyta</taxon>
        <taxon>Magnoliopsida</taxon>
        <taxon>Ranunculales</taxon>
        <taxon>Ranunculaceae</taxon>
        <taxon>Thalictroideae</taxon>
        <taxon>Aquilegia</taxon>
    </lineage>
</organism>
<reference evidence="1 2" key="1">
    <citation type="submission" date="2017-09" db="EMBL/GenBank/DDBJ databases">
        <title>WGS assembly of Aquilegia coerulea Goldsmith.</title>
        <authorList>
            <person name="Hodges S."/>
            <person name="Kramer E."/>
            <person name="Nordborg M."/>
            <person name="Tomkins J."/>
            <person name="Borevitz J."/>
            <person name="Derieg N."/>
            <person name="Yan J."/>
            <person name="Mihaltcheva S."/>
            <person name="Hayes R.D."/>
            <person name="Rokhsar D."/>
        </authorList>
    </citation>
    <scope>NUCLEOTIDE SEQUENCE [LARGE SCALE GENOMIC DNA]</scope>
    <source>
        <strain evidence="2">cv. Goldsmith</strain>
    </source>
</reference>
<protein>
    <submittedName>
        <fullName evidence="1">Uncharacterized protein</fullName>
    </submittedName>
</protein>
<sequence>MISMGVLIIDQDFDNVLHSVQHSFTSLVYKTASLFVTSNLPGKENTRSIAALSCYARGRGAYYPPLLPTNRVTVQHHLTLFVCHEKSSPANVYTNKLTFVGILANQILLAGNNTHFI</sequence>
<dbReference type="EMBL" id="KZ305035">
    <property type="protein sequence ID" value="PIA43818.1"/>
    <property type="molecule type" value="Genomic_DNA"/>
</dbReference>
<dbReference type="InParanoid" id="A0A2G5DJX7"/>
<gene>
    <name evidence="1" type="ORF">AQUCO_01800100v1</name>
</gene>
<name>A0A2G5DJX7_AQUCA</name>
<evidence type="ECO:0000313" key="1">
    <source>
        <dbReference type="EMBL" id="PIA43818.1"/>
    </source>
</evidence>
<proteinExistence type="predicted"/>
<dbReference type="Proteomes" id="UP000230069">
    <property type="component" value="Unassembled WGS sequence"/>
</dbReference>
<keyword evidence="2" id="KW-1185">Reference proteome</keyword>
<accession>A0A2G5DJX7</accession>
<dbReference type="AlphaFoldDB" id="A0A2G5DJX7"/>